<sequence length="60" mass="7201">MEFRFDIFTYPIWKEIMVFRIHHSGMFIRTVAQAAGRDDKDRSDRDSLNLNDFLSLKLVH</sequence>
<evidence type="ECO:0000313" key="1">
    <source>
        <dbReference type="EMBL" id="AWK14828.1"/>
    </source>
</evidence>
<gene>
    <name evidence="1" type="ORF">CCS41_10670</name>
</gene>
<accession>A0A2U8I6R0</accession>
<dbReference type="EMBL" id="CP021659">
    <property type="protein sequence ID" value="AWK14828.1"/>
    <property type="molecule type" value="Genomic_DNA"/>
</dbReference>
<proteinExistence type="predicted"/>
<dbReference type="AlphaFoldDB" id="A0A2U8I6R0"/>
<organism evidence="1 2">
    <name type="scientific">Candidatus Fukatsuia symbiotica</name>
    <dbReference type="NCBI Taxonomy" id="1878942"/>
    <lineage>
        <taxon>Bacteria</taxon>
        <taxon>Pseudomonadati</taxon>
        <taxon>Pseudomonadota</taxon>
        <taxon>Gammaproteobacteria</taxon>
        <taxon>Enterobacterales</taxon>
        <taxon>Yersiniaceae</taxon>
        <taxon>Candidatus Fukatsuia</taxon>
    </lineage>
</organism>
<reference evidence="1 2" key="1">
    <citation type="submission" date="2017-05" db="EMBL/GenBank/DDBJ databases">
        <title>Genome sequence of Candidatus Fukatsuia symbiotica and Candidatus Hamiltonella defensa from Acyrthosiphon pisum strain 5D.</title>
        <authorList>
            <person name="Patel V.A."/>
            <person name="Chevignon G."/>
            <person name="Russell J.A."/>
            <person name="Oliver K.M."/>
        </authorList>
    </citation>
    <scope>NUCLEOTIDE SEQUENCE [LARGE SCALE GENOMIC DNA]</scope>
    <source>
        <strain evidence="1 2">5D</strain>
    </source>
</reference>
<dbReference type="Proteomes" id="UP000261875">
    <property type="component" value="Chromosome"/>
</dbReference>
<protein>
    <submittedName>
        <fullName evidence="1">Uncharacterized protein</fullName>
    </submittedName>
</protein>
<dbReference type="KEGG" id="fsm:CCS41_10670"/>
<evidence type="ECO:0000313" key="2">
    <source>
        <dbReference type="Proteomes" id="UP000261875"/>
    </source>
</evidence>
<keyword evidence="2" id="KW-1185">Reference proteome</keyword>
<name>A0A2U8I6R0_9GAMM</name>